<name>A0A1W9I0J4_9HYPH</name>
<reference evidence="2 3" key="1">
    <citation type="journal article" date="2017" name="Water Res.">
        <title>Comammox in drinking water systems.</title>
        <authorList>
            <person name="Wang Y."/>
            <person name="Ma L."/>
            <person name="Mao Y."/>
            <person name="Jiang X."/>
            <person name="Xia Y."/>
            <person name="Yu K."/>
            <person name="Li B."/>
            <person name="Zhang T."/>
        </authorList>
    </citation>
    <scope>NUCLEOTIDE SEQUENCE [LARGE SCALE GENOMIC DNA]</scope>
    <source>
        <strain evidence="2">SG_bin8</strain>
    </source>
</reference>
<evidence type="ECO:0000256" key="1">
    <source>
        <dbReference type="SAM" id="MobiDB-lite"/>
    </source>
</evidence>
<organism evidence="2 3">
    <name type="scientific">Candidatus Raskinella chloraquaticus</name>
    <dbReference type="NCBI Taxonomy" id="1951219"/>
    <lineage>
        <taxon>Bacteria</taxon>
        <taxon>Pseudomonadati</taxon>
        <taxon>Pseudomonadota</taxon>
        <taxon>Alphaproteobacteria</taxon>
        <taxon>Hyphomicrobiales</taxon>
        <taxon>Phreatobacteraceae</taxon>
        <taxon>Candidatus Raskinella</taxon>
    </lineage>
</organism>
<dbReference type="STRING" id="1827387.A4S15_05595"/>
<protein>
    <recommendedName>
        <fullName evidence="4">Pole-organizing protein PopZ</fullName>
    </recommendedName>
</protein>
<sequence length="252" mass="26064">MSKATAAAEPSMEEILASIRRIITDGDAAPAAPAAKSEPPKPEAPKAAAPKPAAPKPTPAPKASEPASQDDIDAMLAAMDAGEDEPAAVPEVAESEADDEEEALDLAMVRAAADVSNNAAPAKSAAKAMPVVEVEEDLGFEEPVDEEPMAPVMMPAAPVATRSTGAVSAPASMASPPAAAAPALLSQDTEASVAAAFSSLTQAIFSNEPRTIEDVMKELLRPMIKTWLDDNLPSVVERLVREEISRVARGRR</sequence>
<gene>
    <name evidence="2" type="ORF">A4S15_05595</name>
</gene>
<feature type="region of interest" description="Disordered" evidence="1">
    <location>
        <begin position="27"/>
        <end position="101"/>
    </location>
</feature>
<dbReference type="AlphaFoldDB" id="A0A1W9I0J4"/>
<evidence type="ECO:0000313" key="2">
    <source>
        <dbReference type="EMBL" id="OQW53238.1"/>
    </source>
</evidence>
<evidence type="ECO:0000313" key="3">
    <source>
        <dbReference type="Proteomes" id="UP000192872"/>
    </source>
</evidence>
<comment type="caution">
    <text evidence="2">The sequence shown here is derived from an EMBL/GenBank/DDBJ whole genome shotgun (WGS) entry which is preliminary data.</text>
</comment>
<dbReference type="InterPro" id="IPR019632">
    <property type="entry name" value="DUF2497"/>
</dbReference>
<dbReference type="RefSeq" id="WP_376800920.1">
    <property type="nucleotide sequence ID" value="NZ_DBNB01000038.1"/>
</dbReference>
<evidence type="ECO:0008006" key="4">
    <source>
        <dbReference type="Google" id="ProtNLM"/>
    </source>
</evidence>
<dbReference type="Proteomes" id="UP000192872">
    <property type="component" value="Unassembled WGS sequence"/>
</dbReference>
<accession>A0A1W9I0J4</accession>
<feature type="compositionally biased region" description="Low complexity" evidence="1">
    <location>
        <begin position="28"/>
        <end position="37"/>
    </location>
</feature>
<dbReference type="EMBL" id="LWDL01000010">
    <property type="protein sequence ID" value="OQW53238.1"/>
    <property type="molecule type" value="Genomic_DNA"/>
</dbReference>
<proteinExistence type="predicted"/>
<dbReference type="Pfam" id="PF10691">
    <property type="entry name" value="DUF2497"/>
    <property type="match status" value="1"/>
</dbReference>